<comment type="catalytic activity">
    <reaction evidence="1">
        <text>ATP + protein L-histidine = ADP + protein N-phospho-L-histidine.</text>
        <dbReference type="EC" id="2.7.13.3"/>
    </reaction>
</comment>
<protein>
    <recommendedName>
        <fullName evidence="3">histidine kinase</fullName>
        <ecNumber evidence="3">2.7.13.3</ecNumber>
    </recommendedName>
</protein>
<dbReference type="GO" id="GO:0005886">
    <property type="term" value="C:plasma membrane"/>
    <property type="evidence" value="ECO:0007669"/>
    <property type="project" value="TreeGrafter"/>
</dbReference>
<feature type="domain" description="HAMP" evidence="13">
    <location>
        <begin position="159"/>
        <end position="207"/>
    </location>
</feature>
<dbReference type="SMART" id="SM00388">
    <property type="entry name" value="HisKA"/>
    <property type="match status" value="1"/>
</dbReference>
<dbReference type="InterPro" id="IPR050428">
    <property type="entry name" value="TCS_sensor_his_kinase"/>
</dbReference>
<evidence type="ECO:0000256" key="10">
    <source>
        <dbReference type="ARBA" id="ARBA00023136"/>
    </source>
</evidence>
<evidence type="ECO:0000256" key="7">
    <source>
        <dbReference type="ARBA" id="ARBA00022777"/>
    </source>
</evidence>
<feature type="domain" description="Histidine kinase" evidence="12">
    <location>
        <begin position="215"/>
        <end position="417"/>
    </location>
</feature>
<organism evidence="14 15">
    <name type="scientific">Stenotrophomonas maltophilia</name>
    <name type="common">Pseudomonas maltophilia</name>
    <name type="synonym">Xanthomonas maltophilia</name>
    <dbReference type="NCBI Taxonomy" id="40324"/>
    <lineage>
        <taxon>Bacteria</taxon>
        <taxon>Pseudomonadati</taxon>
        <taxon>Pseudomonadota</taxon>
        <taxon>Gammaproteobacteria</taxon>
        <taxon>Lysobacterales</taxon>
        <taxon>Lysobacteraceae</taxon>
        <taxon>Stenotrophomonas</taxon>
        <taxon>Stenotrophomonas maltophilia group</taxon>
    </lineage>
</organism>
<dbReference type="Proteomes" id="UP000092125">
    <property type="component" value="Unassembled WGS sequence"/>
</dbReference>
<dbReference type="PROSITE" id="PS50109">
    <property type="entry name" value="HIS_KIN"/>
    <property type="match status" value="1"/>
</dbReference>
<dbReference type="Pfam" id="PF02518">
    <property type="entry name" value="HATPase_c"/>
    <property type="match status" value="1"/>
</dbReference>
<comment type="subcellular location">
    <subcellularLocation>
        <location evidence="2">Membrane</location>
    </subcellularLocation>
</comment>
<evidence type="ECO:0000256" key="11">
    <source>
        <dbReference type="SAM" id="Phobius"/>
    </source>
</evidence>
<sequence length="420" mass="46824">MPTGPTAWTSIYQRMSLRTRITVSFVLLMAGAMCFIAVVELVDYDEVRASAVSRAQDGEVRRLEDAIRLGSPRVVTHDSQLYDEENVPTVLRQYGPGYHGEPAPNEWHLRVFDVEGKRYYLLQDGEHYAYLEHLINAFAALVILTCVLCAYWIGRLTSAHVIAPITRLSEAVQRTSKPFPYQDARDEIGVLARAFAQHSDELERFLHRERCFAGDASHELRTPLAIIAGAAETLLHQLPPDSHLLPSADRILRTTQEMQRQLTCLLLLSRSPASLSLTDVPLRAIVQECMARCAPWLAGKPVTLRLDAPEEVTVVTHAELAHCVVWNLLRNACQYTDKGEVRIALREGELAIADTGPGLPPTIDPAQFSRFLPSARQDGEGLGLSIVQRVVEHLGWQMKVETSAQGCRFLLHLSSPQARA</sequence>
<keyword evidence="8 11" id="KW-1133">Transmembrane helix</keyword>
<dbReference type="SMART" id="SM00387">
    <property type="entry name" value="HATPase_c"/>
    <property type="match status" value="1"/>
</dbReference>
<dbReference type="AlphaFoldDB" id="A0AAP7GU77"/>
<dbReference type="PRINTS" id="PR00344">
    <property type="entry name" value="BCTRLSENSOR"/>
</dbReference>
<evidence type="ECO:0000256" key="3">
    <source>
        <dbReference type="ARBA" id="ARBA00012438"/>
    </source>
</evidence>
<dbReference type="InterPro" id="IPR003594">
    <property type="entry name" value="HATPase_dom"/>
</dbReference>
<dbReference type="CDD" id="cd00082">
    <property type="entry name" value="HisKA"/>
    <property type="match status" value="1"/>
</dbReference>
<dbReference type="GO" id="GO:0000155">
    <property type="term" value="F:phosphorelay sensor kinase activity"/>
    <property type="evidence" value="ECO:0007669"/>
    <property type="project" value="InterPro"/>
</dbReference>
<dbReference type="InterPro" id="IPR004358">
    <property type="entry name" value="Sig_transdc_His_kin-like_C"/>
</dbReference>
<evidence type="ECO:0000256" key="5">
    <source>
        <dbReference type="ARBA" id="ARBA00022679"/>
    </source>
</evidence>
<keyword evidence="9" id="KW-0902">Two-component regulatory system</keyword>
<feature type="transmembrane region" description="Helical" evidence="11">
    <location>
        <begin position="21"/>
        <end position="39"/>
    </location>
</feature>
<dbReference type="EC" id="2.7.13.3" evidence="3"/>
<evidence type="ECO:0000259" key="13">
    <source>
        <dbReference type="PROSITE" id="PS50885"/>
    </source>
</evidence>
<evidence type="ECO:0000256" key="9">
    <source>
        <dbReference type="ARBA" id="ARBA00023012"/>
    </source>
</evidence>
<evidence type="ECO:0000313" key="14">
    <source>
        <dbReference type="EMBL" id="OBU62806.1"/>
    </source>
</evidence>
<name>A0AAP7GU77_STEMA</name>
<dbReference type="Pfam" id="PF00512">
    <property type="entry name" value="HisKA"/>
    <property type="match status" value="1"/>
</dbReference>
<keyword evidence="7 14" id="KW-0418">Kinase</keyword>
<dbReference type="SUPFAM" id="SSF47384">
    <property type="entry name" value="Homodimeric domain of signal transducing histidine kinase"/>
    <property type="match status" value="1"/>
</dbReference>
<reference evidence="14 15" key="1">
    <citation type="submission" date="2016-05" db="EMBL/GenBank/DDBJ databases">
        <title>Draft Genome Sequences of Stenotrophomonas maltophilia Strains Sm32COP, Sm41DVV, Sm46PAILV, SmF3, SmF22, SmSOFb1 and SmCVFa1, Isolated from Different Manures, in France.</title>
        <authorList>
            <person name="Nazaret S."/>
            <person name="Bodilis J."/>
        </authorList>
    </citation>
    <scope>NUCLEOTIDE SEQUENCE [LARGE SCALE GENOMIC DNA]</scope>
    <source>
        <strain evidence="14 15">Sm41DVV</strain>
    </source>
</reference>
<keyword evidence="10 11" id="KW-0472">Membrane</keyword>
<evidence type="ECO:0000256" key="2">
    <source>
        <dbReference type="ARBA" id="ARBA00004370"/>
    </source>
</evidence>
<dbReference type="InterPro" id="IPR003661">
    <property type="entry name" value="HisK_dim/P_dom"/>
</dbReference>
<evidence type="ECO:0000313" key="15">
    <source>
        <dbReference type="Proteomes" id="UP000092125"/>
    </source>
</evidence>
<dbReference type="Gene3D" id="1.10.287.130">
    <property type="match status" value="1"/>
</dbReference>
<dbReference type="InterPro" id="IPR036890">
    <property type="entry name" value="HATPase_C_sf"/>
</dbReference>
<keyword evidence="4" id="KW-0597">Phosphoprotein</keyword>
<dbReference type="InterPro" id="IPR036097">
    <property type="entry name" value="HisK_dim/P_sf"/>
</dbReference>
<accession>A0AAP7GU77</accession>
<evidence type="ECO:0000256" key="4">
    <source>
        <dbReference type="ARBA" id="ARBA00022553"/>
    </source>
</evidence>
<dbReference type="InterPro" id="IPR003660">
    <property type="entry name" value="HAMP_dom"/>
</dbReference>
<evidence type="ECO:0000256" key="8">
    <source>
        <dbReference type="ARBA" id="ARBA00022989"/>
    </source>
</evidence>
<dbReference type="EMBL" id="LYVI01000002">
    <property type="protein sequence ID" value="OBU62806.1"/>
    <property type="molecule type" value="Genomic_DNA"/>
</dbReference>
<dbReference type="InterPro" id="IPR005467">
    <property type="entry name" value="His_kinase_dom"/>
</dbReference>
<dbReference type="RefSeq" id="WP_065181498.1">
    <property type="nucleotide sequence ID" value="NZ_LYVI01000002.1"/>
</dbReference>
<evidence type="ECO:0000256" key="1">
    <source>
        <dbReference type="ARBA" id="ARBA00000085"/>
    </source>
</evidence>
<feature type="transmembrane region" description="Helical" evidence="11">
    <location>
        <begin position="134"/>
        <end position="153"/>
    </location>
</feature>
<evidence type="ECO:0000256" key="6">
    <source>
        <dbReference type="ARBA" id="ARBA00022692"/>
    </source>
</evidence>
<dbReference type="Gene3D" id="6.10.340.10">
    <property type="match status" value="1"/>
</dbReference>
<dbReference type="PANTHER" id="PTHR45436">
    <property type="entry name" value="SENSOR HISTIDINE KINASE YKOH"/>
    <property type="match status" value="1"/>
</dbReference>
<keyword evidence="6 11" id="KW-0812">Transmembrane</keyword>
<comment type="caution">
    <text evidence="14">The sequence shown here is derived from an EMBL/GenBank/DDBJ whole genome shotgun (WGS) entry which is preliminary data.</text>
</comment>
<proteinExistence type="predicted"/>
<dbReference type="CDD" id="cd06225">
    <property type="entry name" value="HAMP"/>
    <property type="match status" value="1"/>
</dbReference>
<keyword evidence="5" id="KW-0808">Transferase</keyword>
<dbReference type="PROSITE" id="PS50885">
    <property type="entry name" value="HAMP"/>
    <property type="match status" value="1"/>
</dbReference>
<dbReference type="PANTHER" id="PTHR45436:SF16">
    <property type="entry name" value="HISTIDINE KINASE"/>
    <property type="match status" value="1"/>
</dbReference>
<dbReference type="Gene3D" id="3.30.565.10">
    <property type="entry name" value="Histidine kinase-like ATPase, C-terminal domain"/>
    <property type="match status" value="1"/>
</dbReference>
<evidence type="ECO:0000259" key="12">
    <source>
        <dbReference type="PROSITE" id="PS50109"/>
    </source>
</evidence>
<dbReference type="SUPFAM" id="SSF55874">
    <property type="entry name" value="ATPase domain of HSP90 chaperone/DNA topoisomerase II/histidine kinase"/>
    <property type="match status" value="1"/>
</dbReference>
<gene>
    <name evidence="14" type="ORF">A9K56_03930</name>
</gene>